<gene>
    <name evidence="1" type="ORF">KIPB_001482</name>
</gene>
<dbReference type="AlphaFoldDB" id="A0A9K3GFZ3"/>
<proteinExistence type="predicted"/>
<reference evidence="1 2" key="1">
    <citation type="journal article" date="2018" name="PLoS ONE">
        <title>The draft genome of Kipferlia bialata reveals reductive genome evolution in fornicate parasites.</title>
        <authorList>
            <person name="Tanifuji G."/>
            <person name="Takabayashi S."/>
            <person name="Kume K."/>
            <person name="Takagi M."/>
            <person name="Nakayama T."/>
            <person name="Kamikawa R."/>
            <person name="Inagaki Y."/>
            <person name="Hashimoto T."/>
        </authorList>
    </citation>
    <scope>NUCLEOTIDE SEQUENCE [LARGE SCALE GENOMIC DNA]</scope>
    <source>
        <strain evidence="1">NY0173</strain>
    </source>
</reference>
<evidence type="ECO:0000313" key="1">
    <source>
        <dbReference type="EMBL" id="GIQ80651.1"/>
    </source>
</evidence>
<organism evidence="1 2">
    <name type="scientific">Kipferlia bialata</name>
    <dbReference type="NCBI Taxonomy" id="797122"/>
    <lineage>
        <taxon>Eukaryota</taxon>
        <taxon>Metamonada</taxon>
        <taxon>Carpediemonas-like organisms</taxon>
        <taxon>Kipferlia</taxon>
    </lineage>
</organism>
<dbReference type="Proteomes" id="UP000265618">
    <property type="component" value="Unassembled WGS sequence"/>
</dbReference>
<keyword evidence="2" id="KW-1185">Reference proteome</keyword>
<dbReference type="EMBL" id="BDIP01000214">
    <property type="protein sequence ID" value="GIQ80651.1"/>
    <property type="molecule type" value="Genomic_DNA"/>
</dbReference>
<accession>A0A9K3GFZ3</accession>
<protein>
    <submittedName>
        <fullName evidence="1">Uncharacterized protein</fullName>
    </submittedName>
</protein>
<comment type="caution">
    <text evidence="1">The sequence shown here is derived from an EMBL/GenBank/DDBJ whole genome shotgun (WGS) entry which is preliminary data.</text>
</comment>
<sequence>MDRTTLTFRHVTRENGVTRLVPTEPGLYSPCPFPIGYPRAGCKMDDKVFVISASRRRTEEEIRVGQLTLPTRLLIYTIDSDAVPTVFADNALHLVYTGAQLGHEHRRIIESKHFVFESDTEWQERRDIKPIHGCVVPRSIETPHTTLHSVVYPGRSTFLLAVYDPVSEYWTMILHVSFHVHKVCRLTATTFFVEVTEQGRRRSYILHVDHSYIQRQGGVLTAEDFF</sequence>
<evidence type="ECO:0000313" key="2">
    <source>
        <dbReference type="Proteomes" id="UP000265618"/>
    </source>
</evidence>
<name>A0A9K3GFZ3_9EUKA</name>